<dbReference type="InterPro" id="IPR011990">
    <property type="entry name" value="TPR-like_helical_dom_sf"/>
</dbReference>
<accession>A0ABT9HL80</accession>
<dbReference type="Pfam" id="PF13432">
    <property type="entry name" value="TPR_16"/>
    <property type="match status" value="1"/>
</dbReference>
<dbReference type="SUPFAM" id="SSF48452">
    <property type="entry name" value="TPR-like"/>
    <property type="match status" value="2"/>
</dbReference>
<dbReference type="Gene3D" id="1.25.40.10">
    <property type="entry name" value="Tetratricopeptide repeat domain"/>
    <property type="match status" value="2"/>
</dbReference>
<dbReference type="SMART" id="SM00028">
    <property type="entry name" value="TPR"/>
    <property type="match status" value="3"/>
</dbReference>
<proteinExistence type="predicted"/>
<evidence type="ECO:0008006" key="3">
    <source>
        <dbReference type="Google" id="ProtNLM"/>
    </source>
</evidence>
<keyword evidence="2" id="KW-1185">Reference proteome</keyword>
<gene>
    <name evidence="1" type="ORF">Q9K02_01915</name>
</gene>
<organism evidence="1 2">
    <name type="scientific">Qipengyuania profundimaris</name>
    <dbReference type="NCBI Taxonomy" id="3067652"/>
    <lineage>
        <taxon>Bacteria</taxon>
        <taxon>Pseudomonadati</taxon>
        <taxon>Pseudomonadota</taxon>
        <taxon>Alphaproteobacteria</taxon>
        <taxon>Sphingomonadales</taxon>
        <taxon>Erythrobacteraceae</taxon>
        <taxon>Qipengyuania</taxon>
    </lineage>
</organism>
<evidence type="ECO:0000313" key="1">
    <source>
        <dbReference type="EMBL" id="MDP4573893.1"/>
    </source>
</evidence>
<dbReference type="EMBL" id="JAVAIM010000001">
    <property type="protein sequence ID" value="MDP4573893.1"/>
    <property type="molecule type" value="Genomic_DNA"/>
</dbReference>
<dbReference type="Proteomes" id="UP001240639">
    <property type="component" value="Unassembled WGS sequence"/>
</dbReference>
<name>A0ABT9HL80_9SPHN</name>
<evidence type="ECO:0000313" key="2">
    <source>
        <dbReference type="Proteomes" id="UP001240639"/>
    </source>
</evidence>
<comment type="caution">
    <text evidence="1">The sequence shown here is derived from an EMBL/GenBank/DDBJ whole genome shotgun (WGS) entry which is preliminary data.</text>
</comment>
<reference evidence="1 2" key="1">
    <citation type="submission" date="2023-08" db="EMBL/GenBank/DDBJ databases">
        <title>genomic of G39.</title>
        <authorList>
            <person name="Wang Y."/>
        </authorList>
    </citation>
    <scope>NUCLEOTIDE SEQUENCE [LARGE SCALE GENOMIC DNA]</scope>
    <source>
        <strain evidence="1 2">G39</strain>
    </source>
</reference>
<sequence>MFMSALALLIMQVGPNPSVGAIPDVPDELANRPQRETADIIETTPSPRSEYLSRCLALTTGEPEEALDFAQAWRVQVESDLELAQSAHCLGLGLVRLERYEEARTIFETASAEAPDTLPAYRARLGAMAGNAALADDKPATAEPLFAQAITHATAAGDGALAASLHVDRARALVAAGRQEDAAEALASARAEDPANARAWLLSATLSRRLDRLGEAQLQIERAAEIDPRNPVIGLEAGVIAALSGRDDDARRSFESVLLVAPESTEADRARAYLEQLAQ</sequence>
<dbReference type="InterPro" id="IPR019734">
    <property type="entry name" value="TPR_rpt"/>
</dbReference>
<protein>
    <recommendedName>
        <fullName evidence="3">Tetratricopeptide repeat protein</fullName>
    </recommendedName>
</protein>